<reference evidence="2 3" key="1">
    <citation type="submission" date="2013-12" db="EMBL/GenBank/DDBJ databases">
        <authorList>
            <person name="Cubeta M."/>
            <person name="Pakala S."/>
            <person name="Fedorova N."/>
            <person name="Thomas E."/>
            <person name="Dean R."/>
            <person name="Jabaji S."/>
            <person name="Neate S."/>
            <person name="Toda T."/>
            <person name="Tavantzis S."/>
            <person name="Vilgalys R."/>
            <person name="Bharathan N."/>
            <person name="Pakala S."/>
            <person name="Losada L.S."/>
            <person name="Zafar N."/>
            <person name="Nierman W."/>
        </authorList>
    </citation>
    <scope>NUCLEOTIDE SEQUENCE [LARGE SCALE GENOMIC DNA]</scope>
    <source>
        <strain evidence="2 3">123E</strain>
    </source>
</reference>
<dbReference type="HOGENOM" id="CLU_2039380_0_0_1"/>
<feature type="compositionally biased region" description="Polar residues" evidence="1">
    <location>
        <begin position="100"/>
        <end position="113"/>
    </location>
</feature>
<gene>
    <name evidence="2" type="ORF">V565_037480</name>
</gene>
<organism evidence="2 3">
    <name type="scientific">Rhizoctonia solani 123E</name>
    <dbReference type="NCBI Taxonomy" id="1423351"/>
    <lineage>
        <taxon>Eukaryota</taxon>
        <taxon>Fungi</taxon>
        <taxon>Dikarya</taxon>
        <taxon>Basidiomycota</taxon>
        <taxon>Agaricomycotina</taxon>
        <taxon>Agaricomycetes</taxon>
        <taxon>Cantharellales</taxon>
        <taxon>Ceratobasidiaceae</taxon>
        <taxon>Rhizoctonia</taxon>
    </lineage>
</organism>
<dbReference type="Proteomes" id="UP000027456">
    <property type="component" value="Unassembled WGS sequence"/>
</dbReference>
<feature type="region of interest" description="Disordered" evidence="1">
    <location>
        <begin position="100"/>
        <end position="121"/>
    </location>
</feature>
<dbReference type="EMBL" id="AZST01000079">
    <property type="protein sequence ID" value="KEP52959.1"/>
    <property type="molecule type" value="Genomic_DNA"/>
</dbReference>
<name>A0A074S130_9AGAM</name>
<proteinExistence type="predicted"/>
<sequence>MNTMSLLSELVQLVKMPPIMPLEVVSRLHLSRMSLWAASVLTGLVCHPRLYCVLELLYVLLSLWKGPSKLFNHQQSLTYRRYSPGATQRPVTGTILAKRNGSSRQVSISSAAQRRSRTYVK</sequence>
<accession>A0A074S130</accession>
<keyword evidence="3" id="KW-1185">Reference proteome</keyword>
<evidence type="ECO:0000256" key="1">
    <source>
        <dbReference type="SAM" id="MobiDB-lite"/>
    </source>
</evidence>
<dbReference type="AlphaFoldDB" id="A0A074S130"/>
<comment type="caution">
    <text evidence="2">The sequence shown here is derived from an EMBL/GenBank/DDBJ whole genome shotgun (WGS) entry which is preliminary data.</text>
</comment>
<evidence type="ECO:0000313" key="3">
    <source>
        <dbReference type="Proteomes" id="UP000027456"/>
    </source>
</evidence>
<protein>
    <submittedName>
        <fullName evidence="2">Uncharacterized protein</fullName>
    </submittedName>
</protein>
<evidence type="ECO:0000313" key="2">
    <source>
        <dbReference type="EMBL" id="KEP52959.1"/>
    </source>
</evidence>